<name>A0A0D6DXV3_9LACT</name>
<gene>
    <name evidence="2" type="ORF">LACPI_1598</name>
</gene>
<feature type="domain" description="Core" evidence="1">
    <location>
        <begin position="1"/>
        <end position="110"/>
    </location>
</feature>
<evidence type="ECO:0000313" key="2">
    <source>
        <dbReference type="EMBL" id="CEN28798.1"/>
    </source>
</evidence>
<dbReference type="Proteomes" id="UP000033166">
    <property type="component" value="Chromosome I"/>
</dbReference>
<proteinExistence type="predicted"/>
<reference evidence="3" key="1">
    <citation type="submission" date="2015-01" db="EMBL/GenBank/DDBJ databases">
        <authorList>
            <person name="Andreevskaya M."/>
        </authorList>
    </citation>
    <scope>NUCLEOTIDE SEQUENCE [LARGE SCALE GENOMIC DNA]</scope>
    <source>
        <strain evidence="3">MKFS47</strain>
    </source>
</reference>
<organism evidence="2 3">
    <name type="scientific">Pseudolactococcus piscium MKFS47</name>
    <dbReference type="NCBI Taxonomy" id="297352"/>
    <lineage>
        <taxon>Bacteria</taxon>
        <taxon>Bacillati</taxon>
        <taxon>Bacillota</taxon>
        <taxon>Bacilli</taxon>
        <taxon>Lactobacillales</taxon>
        <taxon>Streptococcaceae</taxon>
        <taxon>Pseudolactococcus</taxon>
    </lineage>
</organism>
<dbReference type="InterPro" id="IPR000361">
    <property type="entry name" value="ATAP_core_dom"/>
</dbReference>
<protein>
    <recommendedName>
        <fullName evidence="1">Core domain-containing protein</fullName>
    </recommendedName>
</protein>
<dbReference type="EMBL" id="LN774769">
    <property type="protein sequence ID" value="CEN28798.1"/>
    <property type="molecule type" value="Genomic_DNA"/>
</dbReference>
<dbReference type="Pfam" id="PF01521">
    <property type="entry name" value="Fe-S_biosyn"/>
    <property type="match status" value="1"/>
</dbReference>
<dbReference type="AlphaFoldDB" id="A0A0D6DXV3"/>
<sequence length="118" mass="13027">MKLTLDDAVLGRLSHWTTADVVLDYDQTIGETGRPVDGCAIGTRFRLIAIDKGTLPPQFDVVIDSNLAPIYFKKDGELFLTKDMTLTQNADFRVQLKDAGSLIDSNVQVLDLRSKVAD</sequence>
<dbReference type="InterPro" id="IPR035903">
    <property type="entry name" value="HesB-like_dom_sf"/>
</dbReference>
<dbReference type="SUPFAM" id="SSF89360">
    <property type="entry name" value="HesB-like domain"/>
    <property type="match status" value="1"/>
</dbReference>
<dbReference type="Gene3D" id="2.60.300.12">
    <property type="entry name" value="HesB-like domain"/>
    <property type="match status" value="1"/>
</dbReference>
<evidence type="ECO:0000259" key="1">
    <source>
        <dbReference type="Pfam" id="PF01521"/>
    </source>
</evidence>
<evidence type="ECO:0000313" key="3">
    <source>
        <dbReference type="Proteomes" id="UP000033166"/>
    </source>
</evidence>
<accession>A0A0D6DXV3</accession>
<dbReference type="RefSeq" id="WP_047915861.1">
    <property type="nucleotide sequence ID" value="NZ_LN774769.1"/>
</dbReference>
<dbReference type="KEGG" id="lpk:LACPI_1598"/>
<dbReference type="HOGENOM" id="CLU_141575_0_1_9"/>